<name>A0A3L6DY25_MAIZE</name>
<sequence length="26" mass="3459">MMYYKIIDLFKLYNFHINFIFIRFHM</sequence>
<reference evidence="1" key="1">
    <citation type="journal article" date="2018" name="Nat. Genet.">
        <title>Extensive intraspecific gene order and gene structural variations between Mo17 and other maize genomes.</title>
        <authorList>
            <person name="Sun S."/>
            <person name="Zhou Y."/>
            <person name="Chen J."/>
            <person name="Shi J."/>
            <person name="Zhao H."/>
            <person name="Zhao H."/>
            <person name="Song W."/>
            <person name="Zhang M."/>
            <person name="Cui Y."/>
            <person name="Dong X."/>
            <person name="Liu H."/>
            <person name="Ma X."/>
            <person name="Jiao Y."/>
            <person name="Wang B."/>
            <person name="Wei X."/>
            <person name="Stein J.C."/>
            <person name="Glaubitz J.C."/>
            <person name="Lu F."/>
            <person name="Yu G."/>
            <person name="Liang C."/>
            <person name="Fengler K."/>
            <person name="Li B."/>
            <person name="Rafalski A."/>
            <person name="Schnable P.S."/>
            <person name="Ware D.H."/>
            <person name="Buckler E.S."/>
            <person name="Lai J."/>
        </authorList>
    </citation>
    <scope>NUCLEOTIDE SEQUENCE [LARGE SCALE GENOMIC DNA]</scope>
    <source>
        <tissue evidence="1">Seedling</tissue>
    </source>
</reference>
<proteinExistence type="predicted"/>
<dbReference type="Proteomes" id="UP000251960">
    <property type="component" value="Chromosome 7"/>
</dbReference>
<organism evidence="1">
    <name type="scientific">Zea mays</name>
    <name type="common">Maize</name>
    <dbReference type="NCBI Taxonomy" id="4577"/>
    <lineage>
        <taxon>Eukaryota</taxon>
        <taxon>Viridiplantae</taxon>
        <taxon>Streptophyta</taxon>
        <taxon>Embryophyta</taxon>
        <taxon>Tracheophyta</taxon>
        <taxon>Spermatophyta</taxon>
        <taxon>Magnoliopsida</taxon>
        <taxon>Liliopsida</taxon>
        <taxon>Poales</taxon>
        <taxon>Poaceae</taxon>
        <taxon>PACMAD clade</taxon>
        <taxon>Panicoideae</taxon>
        <taxon>Andropogonodae</taxon>
        <taxon>Andropogoneae</taxon>
        <taxon>Tripsacinae</taxon>
        <taxon>Zea</taxon>
    </lineage>
</organism>
<dbReference type="EMBL" id="NCVQ01000008">
    <property type="protein sequence ID" value="PWZ13465.1"/>
    <property type="molecule type" value="Genomic_DNA"/>
</dbReference>
<accession>A0A3L6DY25</accession>
<dbReference type="AlphaFoldDB" id="A0A3L6DY25"/>
<comment type="caution">
    <text evidence="1">The sequence shown here is derived from an EMBL/GenBank/DDBJ whole genome shotgun (WGS) entry which is preliminary data.</text>
</comment>
<gene>
    <name evidence="1" type="ORF">Zm00014a_004662</name>
</gene>
<evidence type="ECO:0000313" key="1">
    <source>
        <dbReference type="EMBL" id="PWZ13465.1"/>
    </source>
</evidence>
<protein>
    <submittedName>
        <fullName evidence="1">Uncharacterized protein</fullName>
    </submittedName>
</protein>